<proteinExistence type="predicted"/>
<protein>
    <recommendedName>
        <fullName evidence="3">WD repeat-containing protein 74</fullName>
    </recommendedName>
</protein>
<reference evidence="2" key="1">
    <citation type="submission" date="2015-08" db="EMBL/GenBank/DDBJ databases">
        <authorList>
            <person name="Babu N.S."/>
            <person name="Beckwith C.J."/>
            <person name="Beseler K.G."/>
            <person name="Brison A."/>
            <person name="Carone J.V."/>
            <person name="Caskin T.P."/>
            <person name="Diamond M."/>
            <person name="Durham M.E."/>
            <person name="Foxe J.M."/>
            <person name="Go M."/>
            <person name="Henderson B.A."/>
            <person name="Jones I.B."/>
            <person name="McGettigan J.A."/>
            <person name="Micheletti S.J."/>
            <person name="Nasrallah M.E."/>
            <person name="Ortiz D."/>
            <person name="Piller C.R."/>
            <person name="Privatt S.R."/>
            <person name="Schneider S.L."/>
            <person name="Sharp S."/>
            <person name="Smith T.C."/>
            <person name="Stanton J.D."/>
            <person name="Ullery H.E."/>
            <person name="Wilson R.J."/>
            <person name="Serrano M.G."/>
            <person name="Buck G."/>
            <person name="Lee V."/>
            <person name="Wang Y."/>
            <person name="Carvalho R."/>
            <person name="Voegtly L."/>
            <person name="Shi R."/>
            <person name="Duckworth R."/>
            <person name="Johnson A."/>
            <person name="Loviza R."/>
            <person name="Walstead R."/>
            <person name="Shah Z."/>
            <person name="Kiflezghi M."/>
            <person name="Wade K."/>
            <person name="Ball S.L."/>
            <person name="Bradley K.W."/>
            <person name="Asai D.J."/>
            <person name="Bowman C.A."/>
            <person name="Russell D.A."/>
            <person name="Pope W.H."/>
            <person name="Jacobs-Sera D."/>
            <person name="Hendrix R.W."/>
            <person name="Hatfull G.F."/>
        </authorList>
    </citation>
    <scope>NUCLEOTIDE SEQUENCE</scope>
</reference>
<dbReference type="Gene3D" id="2.130.10.10">
    <property type="entry name" value="YVTN repeat-like/Quinoprotein amine dehydrogenase"/>
    <property type="match status" value="2"/>
</dbReference>
<dbReference type="AlphaFoldDB" id="A0A1D2A6M7"/>
<dbReference type="InterPro" id="IPR037379">
    <property type="entry name" value="WDR74/Nsa1"/>
</dbReference>
<feature type="compositionally biased region" description="Low complexity" evidence="1">
    <location>
        <begin position="358"/>
        <end position="371"/>
    </location>
</feature>
<dbReference type="SUPFAM" id="SSF50998">
    <property type="entry name" value="Quinoprotein alcohol dehydrogenase-like"/>
    <property type="match status" value="1"/>
</dbReference>
<feature type="compositionally biased region" description="Basic residues" evidence="1">
    <location>
        <begin position="389"/>
        <end position="406"/>
    </location>
</feature>
<dbReference type="EMBL" id="GDKF01004019">
    <property type="protein sequence ID" value="JAT74603.1"/>
    <property type="molecule type" value="Transcribed_RNA"/>
</dbReference>
<dbReference type="PANTHER" id="PTHR16038:SF4">
    <property type="entry name" value="WD REPEAT-CONTAINING PROTEIN 74"/>
    <property type="match status" value="1"/>
</dbReference>
<dbReference type="GO" id="GO:0042273">
    <property type="term" value="P:ribosomal large subunit biogenesis"/>
    <property type="evidence" value="ECO:0007669"/>
    <property type="project" value="InterPro"/>
</dbReference>
<accession>A0A1D2A6M7</accession>
<organism evidence="2">
    <name type="scientific">Auxenochlorella protothecoides</name>
    <name type="common">Green microalga</name>
    <name type="synonym">Chlorella protothecoides</name>
    <dbReference type="NCBI Taxonomy" id="3075"/>
    <lineage>
        <taxon>Eukaryota</taxon>
        <taxon>Viridiplantae</taxon>
        <taxon>Chlorophyta</taxon>
        <taxon>core chlorophytes</taxon>
        <taxon>Trebouxiophyceae</taxon>
        <taxon>Chlorellales</taxon>
        <taxon>Chlorellaceae</taxon>
        <taxon>Auxenochlorella</taxon>
    </lineage>
</organism>
<dbReference type="PANTHER" id="PTHR16038">
    <property type="entry name" value="NOP SEVEN ASSOCIATED PROTEIN 1"/>
    <property type="match status" value="1"/>
</dbReference>
<name>A0A1D2A6M7_AUXPR</name>
<dbReference type="InterPro" id="IPR011047">
    <property type="entry name" value="Quinoprotein_ADH-like_sf"/>
</dbReference>
<gene>
    <name evidence="2" type="ORF">g.2577</name>
</gene>
<dbReference type="GO" id="GO:0005730">
    <property type="term" value="C:nucleolus"/>
    <property type="evidence" value="ECO:0007669"/>
    <property type="project" value="InterPro"/>
</dbReference>
<dbReference type="InterPro" id="IPR001680">
    <property type="entry name" value="WD40_rpt"/>
</dbReference>
<dbReference type="GO" id="GO:0030687">
    <property type="term" value="C:preribosome, large subunit precursor"/>
    <property type="evidence" value="ECO:0007669"/>
    <property type="project" value="TreeGrafter"/>
</dbReference>
<evidence type="ECO:0000313" key="2">
    <source>
        <dbReference type="EMBL" id="JAT74603.1"/>
    </source>
</evidence>
<feature type="non-terminal residue" evidence="2">
    <location>
        <position position="1"/>
    </location>
</feature>
<sequence>TLFPMTDVKSSPPLRVLVSDELGQVKVVDVAAQYATAARSATWGTVSAARAITSLASLPGEGTRPDALLVGQADGEVSCLQGLNGEAAAPLQPAASGSGEGVRSVHVVPGSGEPTIVTVSAGGCVRGFARQPDDGAWAEAWRWQAACKEVECSGVDPTGRLLAVGGRGCELRLHALADGGVAFAGRGGKPSRVGLVDRPWNTALAFLPPSPAPAGEEEPAGARLVVGTGHHRVRLYDTAAGRRPQLDVGWGEARITALASEPSGTRCWVANGQGQIAVLELPSGLVVGGIKGAAGSVKALTLHPTLPILASAGLDRTLRLHHTASRKLLAKVFLKSQLTGAAFAAAPPPLPEAPTLPLPASGGPGLPSSAAFAHAVQEPASEPEEARPAAKRPKLIMPSIKKKPRKGTGPSSSASLGKKRVVVRA</sequence>
<evidence type="ECO:0008006" key="3">
    <source>
        <dbReference type="Google" id="ProtNLM"/>
    </source>
</evidence>
<dbReference type="InterPro" id="IPR015943">
    <property type="entry name" value="WD40/YVTN_repeat-like_dom_sf"/>
</dbReference>
<feature type="region of interest" description="Disordered" evidence="1">
    <location>
        <begin position="354"/>
        <end position="425"/>
    </location>
</feature>
<dbReference type="SMART" id="SM00320">
    <property type="entry name" value="WD40"/>
    <property type="match status" value="3"/>
</dbReference>
<evidence type="ECO:0000256" key="1">
    <source>
        <dbReference type="SAM" id="MobiDB-lite"/>
    </source>
</evidence>